<dbReference type="PROSITE" id="PS50853">
    <property type="entry name" value="FN3"/>
    <property type="match status" value="1"/>
</dbReference>
<dbReference type="InterPro" id="IPR015914">
    <property type="entry name" value="PAPs_N"/>
</dbReference>
<dbReference type="EMBL" id="JBHULV010000008">
    <property type="protein sequence ID" value="MFD2730691.1"/>
    <property type="molecule type" value="Genomic_DNA"/>
</dbReference>
<dbReference type="InterPro" id="IPR006558">
    <property type="entry name" value="LamG-like"/>
</dbReference>
<comment type="caution">
    <text evidence="5">The sequence shown here is derived from an EMBL/GenBank/DDBJ whole genome shotgun (WGS) entry which is preliminary data.</text>
</comment>
<dbReference type="Proteomes" id="UP001597546">
    <property type="component" value="Unassembled WGS sequence"/>
</dbReference>
<keyword evidence="6" id="KW-1185">Reference proteome</keyword>
<reference evidence="6" key="1">
    <citation type="journal article" date="2019" name="Int. J. Syst. Evol. Microbiol.">
        <title>The Global Catalogue of Microorganisms (GCM) 10K type strain sequencing project: providing services to taxonomists for standard genome sequencing and annotation.</title>
        <authorList>
            <consortium name="The Broad Institute Genomics Platform"/>
            <consortium name="The Broad Institute Genome Sequencing Center for Infectious Disease"/>
            <person name="Wu L."/>
            <person name="Ma J."/>
        </authorList>
    </citation>
    <scope>NUCLEOTIDE SEQUENCE [LARGE SCALE GENOMIC DNA]</scope>
    <source>
        <strain evidence="6">KCTC 42456</strain>
    </source>
</reference>
<evidence type="ECO:0000256" key="2">
    <source>
        <dbReference type="ARBA" id="ARBA00023157"/>
    </source>
</evidence>
<sequence>MIKRLTKISYTLIFLLYASASFAIPGVSGEETQSITKTSARLLATINGDGSARTVVFELSTDPNMTTFTSIFSQSSTTGFSQRAVDVTSLSIGTTYYWRVYVYGGGAAVRSQIISFNTLPNDLAPIISNVSSTSVTTTGANILYQVANGPFTSKIWYGTTSGALTSSINATSGTAPLSTNATITGLANGTRYYYQVEVTNNVSTERSAELSFFTLTPNLVASFKFDNNKTSIDGAITFGAGANTFVNDRNLVSNKALQFANDRVNIAIPGLPTAATNRTISIWAKLDSALPNSYSYIYGYGAGMNGTAYNLAIFKDAMSNHSILIDLFGVNVTGTTPNPFDVSVWHNYVTSYDGTTAKIYVDGVLIGSTTVGINTNGNNFYVGGSSYGGSSFTGAVDDLLIYNRVFTATEISDLYTSTLSTLPVTLVSYTAKSQNNNAVLNWKTSSENNNSHFVVAKSTDGVNFSQLATVNAKSTQGAEYVYTDYNTISETNYYRLTQVDLDGKTTNLGVKAVKMSITEANVQIYPNPATDFVNLSFEAGNYSTAVLVDINGKVLNTVSIAKVQNTVAMDLSNVNPGNYFVQLIGTNSKTVKKVIKR</sequence>
<evidence type="ECO:0000313" key="6">
    <source>
        <dbReference type="Proteomes" id="UP001597546"/>
    </source>
</evidence>
<evidence type="ECO:0000259" key="4">
    <source>
        <dbReference type="PROSITE" id="PS50853"/>
    </source>
</evidence>
<keyword evidence="2" id="KW-1015">Disulfide bond</keyword>
<feature type="signal peptide" evidence="3">
    <location>
        <begin position="1"/>
        <end position="23"/>
    </location>
</feature>
<dbReference type="Pfam" id="PF18962">
    <property type="entry name" value="Por_Secre_tail"/>
    <property type="match status" value="1"/>
</dbReference>
<organism evidence="5 6">
    <name type="scientific">Pedobacter alpinus</name>
    <dbReference type="NCBI Taxonomy" id="1590643"/>
    <lineage>
        <taxon>Bacteria</taxon>
        <taxon>Pseudomonadati</taxon>
        <taxon>Bacteroidota</taxon>
        <taxon>Sphingobacteriia</taxon>
        <taxon>Sphingobacteriales</taxon>
        <taxon>Sphingobacteriaceae</taxon>
        <taxon>Pedobacter</taxon>
    </lineage>
</organism>
<dbReference type="InterPro" id="IPR036116">
    <property type="entry name" value="FN3_sf"/>
</dbReference>
<dbReference type="SUPFAM" id="SSF49265">
    <property type="entry name" value="Fibronectin type III"/>
    <property type="match status" value="1"/>
</dbReference>
<dbReference type="RefSeq" id="WP_379040508.1">
    <property type="nucleotide sequence ID" value="NZ_JBHSKW010000005.1"/>
</dbReference>
<proteinExistence type="predicted"/>
<name>A0ABW5TN45_9SPHI</name>
<feature type="domain" description="Fibronectin type-III" evidence="4">
    <location>
        <begin position="119"/>
        <end position="219"/>
    </location>
</feature>
<dbReference type="InterPro" id="IPR013320">
    <property type="entry name" value="ConA-like_dom_sf"/>
</dbReference>
<feature type="chain" id="PRO_5045812301" evidence="3">
    <location>
        <begin position="24"/>
        <end position="597"/>
    </location>
</feature>
<dbReference type="NCBIfam" id="TIGR04183">
    <property type="entry name" value="Por_Secre_tail"/>
    <property type="match status" value="1"/>
</dbReference>
<accession>A0ABW5TN45</accession>
<dbReference type="Pfam" id="PF13385">
    <property type="entry name" value="Laminin_G_3"/>
    <property type="match status" value="1"/>
</dbReference>
<protein>
    <submittedName>
        <fullName evidence="5">LamG-like jellyroll fold domain-containing protein</fullName>
    </submittedName>
</protein>
<gene>
    <name evidence="5" type="ORF">ACFSSE_03165</name>
</gene>
<dbReference type="SMART" id="SM00560">
    <property type="entry name" value="LamGL"/>
    <property type="match status" value="1"/>
</dbReference>
<dbReference type="InterPro" id="IPR003961">
    <property type="entry name" value="FN3_dom"/>
</dbReference>
<dbReference type="Gene3D" id="2.60.40.380">
    <property type="entry name" value="Purple acid phosphatase-like, N-terminal"/>
    <property type="match status" value="1"/>
</dbReference>
<evidence type="ECO:0000313" key="5">
    <source>
        <dbReference type="EMBL" id="MFD2730691.1"/>
    </source>
</evidence>
<evidence type="ECO:0000256" key="1">
    <source>
        <dbReference type="ARBA" id="ARBA00022729"/>
    </source>
</evidence>
<dbReference type="SUPFAM" id="SSF49899">
    <property type="entry name" value="Concanavalin A-like lectins/glucanases"/>
    <property type="match status" value="1"/>
</dbReference>
<evidence type="ECO:0000256" key="3">
    <source>
        <dbReference type="SAM" id="SignalP"/>
    </source>
</evidence>
<dbReference type="Pfam" id="PF16656">
    <property type="entry name" value="Pur_ac_phosph_N"/>
    <property type="match status" value="1"/>
</dbReference>
<keyword evidence="1 3" id="KW-0732">Signal</keyword>
<dbReference type="Gene3D" id="2.60.120.200">
    <property type="match status" value="1"/>
</dbReference>
<dbReference type="InterPro" id="IPR026444">
    <property type="entry name" value="Secre_tail"/>
</dbReference>